<dbReference type="OrthoDB" id="6034421at2"/>
<dbReference type="RefSeq" id="WP_057627782.1">
    <property type="nucleotide sequence ID" value="NZ_LDJJ01000020.1"/>
</dbReference>
<protein>
    <submittedName>
        <fullName evidence="2">Uncharacterized protein</fullName>
    </submittedName>
</protein>
<dbReference type="PATRIC" id="fig|405446.3.peg.872"/>
<proteinExistence type="predicted"/>
<sequence>MSLEILLQQQGRWLAFNDGLVAFSESRPRPSRAAAVLADLEGAVSSVVSLEGSAAHAVALIEKRLRADGLIDGEAKILIHKTRTVGAGYQTLFTAVPLDVWQQAYSWAEAQQDHCLLYPTTSLLLNKLKPGQAVVYQSGRQFTVLALLKHNIICRTSLAYSDDPSDLAMTAGTLGEQFANDLADGEEALTPIKVYWCPALVAQSAEQSQWQDDAVREIFSARSGLAIDTVALDTITDTDGNRYRSGAGWLLQNASPMLSVNPAASRFAYLAEWLLPYASAASIVFAIALGGLGTRWALNASEATENASALNAQVVQIDERIEGMRKNQEIPPNFAGTLKFVDRLTQLQALVDPIAGMSLIRDAAHGEVRILRVRLETPRPNSNPQQQGNALANMDAPTLRVDGVVDTTRGVPGMQVPAFVDRLRRAGYEPIAVEPEGSAAGAGNYFSYLLKSVPATTGAVP</sequence>
<accession>A0A0R0CSJ5</accession>
<evidence type="ECO:0000313" key="2">
    <source>
        <dbReference type="EMBL" id="KRG68673.1"/>
    </source>
</evidence>
<keyword evidence="1" id="KW-0175">Coiled coil</keyword>
<gene>
    <name evidence="2" type="ORF">ABB27_07145</name>
</gene>
<keyword evidence="3" id="KW-1185">Reference proteome</keyword>
<dbReference type="AlphaFoldDB" id="A0A0R0CSJ5"/>
<comment type="caution">
    <text evidence="2">The sequence shown here is derived from an EMBL/GenBank/DDBJ whole genome shotgun (WGS) entry which is preliminary data.</text>
</comment>
<evidence type="ECO:0000313" key="3">
    <source>
        <dbReference type="Proteomes" id="UP000051863"/>
    </source>
</evidence>
<dbReference type="Proteomes" id="UP000051863">
    <property type="component" value="Unassembled WGS sequence"/>
</dbReference>
<reference evidence="2 3" key="1">
    <citation type="submission" date="2015-05" db="EMBL/GenBank/DDBJ databases">
        <title>Genome sequencing and analysis of members of genus Stenotrophomonas.</title>
        <authorList>
            <person name="Patil P.P."/>
            <person name="Midha S."/>
            <person name="Patil P.B."/>
        </authorList>
    </citation>
    <scope>NUCLEOTIDE SEQUENCE [LARGE SCALE GENOMIC DNA]</scope>
    <source>
        <strain evidence="2 3">DSM 18941</strain>
    </source>
</reference>
<organism evidence="2 3">
    <name type="scientific">Stenotrophomonas terrae</name>
    <dbReference type="NCBI Taxonomy" id="405446"/>
    <lineage>
        <taxon>Bacteria</taxon>
        <taxon>Pseudomonadati</taxon>
        <taxon>Pseudomonadota</taxon>
        <taxon>Gammaproteobacteria</taxon>
        <taxon>Lysobacterales</taxon>
        <taxon>Lysobacteraceae</taxon>
        <taxon>Stenotrophomonas</taxon>
    </lineage>
</organism>
<dbReference type="EMBL" id="LDJJ01000020">
    <property type="protein sequence ID" value="KRG68673.1"/>
    <property type="molecule type" value="Genomic_DNA"/>
</dbReference>
<evidence type="ECO:0000256" key="1">
    <source>
        <dbReference type="SAM" id="Coils"/>
    </source>
</evidence>
<name>A0A0R0CSJ5_9GAMM</name>
<feature type="coiled-coil region" evidence="1">
    <location>
        <begin position="300"/>
        <end position="327"/>
    </location>
</feature>